<reference evidence="9 10" key="1">
    <citation type="submission" date="2019-11" db="EMBL/GenBank/DDBJ databases">
        <title>Paenibacillus monticola sp. nov., a novel PGPR strain isolated from mountain sample in China.</title>
        <authorList>
            <person name="Zhao Q."/>
            <person name="Li H.-P."/>
            <person name="Zhang J.-L."/>
        </authorList>
    </citation>
    <scope>NUCLEOTIDE SEQUENCE [LARGE SCALE GENOMIC DNA]</scope>
    <source>
        <strain evidence="9 10">LC-T2</strain>
    </source>
</reference>
<evidence type="ECO:0000313" key="9">
    <source>
        <dbReference type="EMBL" id="MRN52646.1"/>
    </source>
</evidence>
<organism evidence="9 10">
    <name type="scientific">Paenibacillus monticola</name>
    <dbReference type="NCBI Taxonomy" id="2666075"/>
    <lineage>
        <taxon>Bacteria</taxon>
        <taxon>Bacillati</taxon>
        <taxon>Bacillota</taxon>
        <taxon>Bacilli</taxon>
        <taxon>Bacillales</taxon>
        <taxon>Paenibacillaceae</taxon>
        <taxon>Paenibacillus</taxon>
    </lineage>
</organism>
<protein>
    <submittedName>
        <fullName evidence="9">ABC transporter permease subunit</fullName>
    </submittedName>
</protein>
<dbReference type="Gene3D" id="1.10.3720.10">
    <property type="entry name" value="MetI-like"/>
    <property type="match status" value="1"/>
</dbReference>
<evidence type="ECO:0000256" key="4">
    <source>
        <dbReference type="ARBA" id="ARBA00022692"/>
    </source>
</evidence>
<sequence length="294" mass="32806">MQKQILWTGIFFMLPISMILFIFLFLPILQSLYYSLTNWTGVGDYSFIGFANYQSIFTDSIFMDTLKRTLFIGLTTALFTNLAGLFIAVLLDQSLFTKNILRVLFYLPNVIPFVVAAFVWRYMLDANDGLLNRTLSMLLSKNIHIPWVDSPSYVIWSIIVISVWQMMGPVIIVYIAALQGVPEHLKEAALIEGASPVKSFFSVTLPMIAPGITVSVLIGLSNGIRIFDLPFALTGGGPANSSETLSIRIYRYAFQSSDLGYAMSASFILTLLVILITFFFVAMSRRYEVGAEGA</sequence>
<dbReference type="CDD" id="cd06261">
    <property type="entry name" value="TM_PBP2"/>
    <property type="match status" value="1"/>
</dbReference>
<keyword evidence="3" id="KW-1003">Cell membrane</keyword>
<dbReference type="Proteomes" id="UP000463051">
    <property type="component" value="Unassembled WGS sequence"/>
</dbReference>
<feature type="transmembrane region" description="Helical" evidence="7">
    <location>
        <begin position="153"/>
        <end position="178"/>
    </location>
</feature>
<feature type="transmembrane region" description="Helical" evidence="7">
    <location>
        <begin position="199"/>
        <end position="220"/>
    </location>
</feature>
<dbReference type="SUPFAM" id="SSF161098">
    <property type="entry name" value="MetI-like"/>
    <property type="match status" value="1"/>
</dbReference>
<evidence type="ECO:0000256" key="6">
    <source>
        <dbReference type="ARBA" id="ARBA00023136"/>
    </source>
</evidence>
<evidence type="ECO:0000256" key="2">
    <source>
        <dbReference type="ARBA" id="ARBA00022448"/>
    </source>
</evidence>
<dbReference type="AlphaFoldDB" id="A0A7X2H363"/>
<feature type="transmembrane region" description="Helical" evidence="7">
    <location>
        <begin position="7"/>
        <end position="29"/>
    </location>
</feature>
<feature type="transmembrane region" description="Helical" evidence="7">
    <location>
        <begin position="261"/>
        <end position="282"/>
    </location>
</feature>
<dbReference type="PANTHER" id="PTHR30193:SF37">
    <property type="entry name" value="INNER MEMBRANE ABC TRANSPORTER PERMEASE PROTEIN YCJO"/>
    <property type="match status" value="1"/>
</dbReference>
<comment type="caution">
    <text evidence="9">The sequence shown here is derived from an EMBL/GenBank/DDBJ whole genome shotgun (WGS) entry which is preliminary data.</text>
</comment>
<dbReference type="InterPro" id="IPR000515">
    <property type="entry name" value="MetI-like"/>
</dbReference>
<evidence type="ECO:0000313" key="10">
    <source>
        <dbReference type="Proteomes" id="UP000463051"/>
    </source>
</evidence>
<evidence type="ECO:0000256" key="5">
    <source>
        <dbReference type="ARBA" id="ARBA00022989"/>
    </source>
</evidence>
<evidence type="ECO:0000256" key="1">
    <source>
        <dbReference type="ARBA" id="ARBA00004651"/>
    </source>
</evidence>
<dbReference type="PROSITE" id="PS50928">
    <property type="entry name" value="ABC_TM1"/>
    <property type="match status" value="1"/>
</dbReference>
<evidence type="ECO:0000256" key="3">
    <source>
        <dbReference type="ARBA" id="ARBA00022475"/>
    </source>
</evidence>
<dbReference type="RefSeq" id="WP_154117646.1">
    <property type="nucleotide sequence ID" value="NZ_WJXB01000002.1"/>
</dbReference>
<dbReference type="InterPro" id="IPR035906">
    <property type="entry name" value="MetI-like_sf"/>
</dbReference>
<dbReference type="GO" id="GO:0005886">
    <property type="term" value="C:plasma membrane"/>
    <property type="evidence" value="ECO:0007669"/>
    <property type="project" value="UniProtKB-SubCell"/>
</dbReference>
<keyword evidence="4 7" id="KW-0812">Transmembrane</keyword>
<feature type="transmembrane region" description="Helical" evidence="7">
    <location>
        <begin position="103"/>
        <end position="123"/>
    </location>
</feature>
<keyword evidence="2 7" id="KW-0813">Transport</keyword>
<keyword evidence="10" id="KW-1185">Reference proteome</keyword>
<keyword evidence="5 7" id="KW-1133">Transmembrane helix</keyword>
<proteinExistence type="inferred from homology"/>
<keyword evidence="6 7" id="KW-0472">Membrane</keyword>
<evidence type="ECO:0000259" key="8">
    <source>
        <dbReference type="PROSITE" id="PS50928"/>
    </source>
</evidence>
<feature type="domain" description="ABC transmembrane type-1" evidence="8">
    <location>
        <begin position="66"/>
        <end position="280"/>
    </location>
</feature>
<evidence type="ECO:0000256" key="7">
    <source>
        <dbReference type="RuleBase" id="RU363032"/>
    </source>
</evidence>
<feature type="transmembrane region" description="Helical" evidence="7">
    <location>
        <begin position="70"/>
        <end position="91"/>
    </location>
</feature>
<gene>
    <name evidence="9" type="ORF">GJB61_06500</name>
</gene>
<dbReference type="InterPro" id="IPR051393">
    <property type="entry name" value="ABC_transporter_permease"/>
</dbReference>
<dbReference type="GO" id="GO:0055085">
    <property type="term" value="P:transmembrane transport"/>
    <property type="evidence" value="ECO:0007669"/>
    <property type="project" value="InterPro"/>
</dbReference>
<name>A0A7X2H363_9BACL</name>
<dbReference type="PANTHER" id="PTHR30193">
    <property type="entry name" value="ABC TRANSPORTER PERMEASE PROTEIN"/>
    <property type="match status" value="1"/>
</dbReference>
<comment type="similarity">
    <text evidence="7">Belongs to the binding-protein-dependent transport system permease family.</text>
</comment>
<dbReference type="EMBL" id="WJXB01000002">
    <property type="protein sequence ID" value="MRN52646.1"/>
    <property type="molecule type" value="Genomic_DNA"/>
</dbReference>
<dbReference type="Pfam" id="PF00528">
    <property type="entry name" value="BPD_transp_1"/>
    <property type="match status" value="1"/>
</dbReference>
<comment type="subcellular location">
    <subcellularLocation>
        <location evidence="1 7">Cell membrane</location>
        <topology evidence="1 7">Multi-pass membrane protein</topology>
    </subcellularLocation>
</comment>
<accession>A0A7X2H363</accession>